<dbReference type="Pfam" id="PF24722">
    <property type="entry name" value="DUF7674"/>
    <property type="match status" value="1"/>
</dbReference>
<organism evidence="2 3">
    <name type="scientific">Flavobacterium endoglycinae</name>
    <dbReference type="NCBI Taxonomy" id="2816357"/>
    <lineage>
        <taxon>Bacteria</taxon>
        <taxon>Pseudomonadati</taxon>
        <taxon>Bacteroidota</taxon>
        <taxon>Flavobacteriia</taxon>
        <taxon>Flavobacteriales</taxon>
        <taxon>Flavobacteriaceae</taxon>
        <taxon>Flavobacterium</taxon>
    </lineage>
</organism>
<accession>A0ABX7QDH5</accession>
<evidence type="ECO:0000259" key="1">
    <source>
        <dbReference type="Pfam" id="PF24722"/>
    </source>
</evidence>
<proteinExistence type="predicted"/>
<dbReference type="InterPro" id="IPR056091">
    <property type="entry name" value="DUF7674"/>
</dbReference>
<gene>
    <name evidence="2" type="ORF">J0383_22565</name>
</gene>
<sequence length="142" mass="16721">MNEILNKRIPEVLDMVEAVKNDFGKDESPYIYYAETICILLKRLLIQGVDKEAKILLQNIFFFIEEMASSDQAIQELVQVCILESLWESSIILKNAEKIMFVETKKLNQNISAYLIHPDKVEQNTYLQTERNMAKNRWKYKD</sequence>
<reference evidence="2 3" key="1">
    <citation type="submission" date="2021-03" db="EMBL/GenBank/DDBJ databases">
        <title>Flavobacterium kribbensis sp. nov, an endophytic bacteria, isolated from soybean.</title>
        <authorList>
            <person name="Lee J."/>
            <person name="Seo J."/>
        </authorList>
    </citation>
    <scope>NUCLEOTIDE SEQUENCE [LARGE SCALE GENOMIC DNA]</scope>
    <source>
        <strain evidence="2 3">BB8</strain>
    </source>
</reference>
<feature type="domain" description="DUF7674" evidence="1">
    <location>
        <begin position="4"/>
        <end position="107"/>
    </location>
</feature>
<evidence type="ECO:0000313" key="3">
    <source>
        <dbReference type="Proteomes" id="UP000663440"/>
    </source>
</evidence>
<keyword evidence="3" id="KW-1185">Reference proteome</keyword>
<evidence type="ECO:0000313" key="2">
    <source>
        <dbReference type="EMBL" id="QSW89007.1"/>
    </source>
</evidence>
<dbReference type="RefSeq" id="WP_207296205.1">
    <property type="nucleotide sequence ID" value="NZ_CP071448.1"/>
</dbReference>
<name>A0ABX7QDH5_9FLAO</name>
<protein>
    <recommendedName>
        <fullName evidence="1">DUF7674 domain-containing protein</fullName>
    </recommendedName>
</protein>
<dbReference type="EMBL" id="CP071448">
    <property type="protein sequence ID" value="QSW89007.1"/>
    <property type="molecule type" value="Genomic_DNA"/>
</dbReference>
<dbReference type="Proteomes" id="UP000663440">
    <property type="component" value="Chromosome"/>
</dbReference>